<sequence length="500" mass="57863">IPVPSEVLNRIPLPSLNGIKFSYLMTHTNHHNKTEPYFNCDYCNVNATVQNRIDKLPFKFQMNSIKSEFAQMYVIIDTSTLSADQIMYLPLFVEFLFNSQIRRGDEIIKIEVVKKQLLEEVYKYKKYLTYFSGMDLTLHIKVDVNNYVKGVNWLKRVINNTIFTKGRMGVYATQTVYHMDKRRKKEGKQGSLMFSDIMFRNNTIKYQTSAHQQIPFLKNLLNSLQKEPKEIINKFEVIRDQIMKPKHMSVYIAADFDKVSKHVDPFNPWMSFINTDDVDDSKILNVPKMRDLMSNRKLNNITGYIVGLQASQSSYLVKFSSAIFAAKHPDLPALRIAVKYFSIMEGPLWNGIRGNGFAYTVGLSHSFDAGVIILRILRSSNVIGAYKEAMAIIRNHIEGKSIWKVTLFESAKSNLIYGLIRSREGIDKMLLKSISDEYQQLPVYYEKYLLEQYLQVTLKDVINVTKKYLKPLMQTIDSTTLIETNTKNVNKVKSEMELMG</sequence>
<reference evidence="1 2" key="1">
    <citation type="submission" date="2024-05" db="EMBL/GenBank/DDBJ databases">
        <authorList>
            <person name="Wallberg A."/>
        </authorList>
    </citation>
    <scope>NUCLEOTIDE SEQUENCE [LARGE SCALE GENOMIC DNA]</scope>
</reference>
<dbReference type="PANTHER" id="PTHR43016">
    <property type="entry name" value="PRESEQUENCE PROTEASE"/>
    <property type="match status" value="1"/>
</dbReference>
<organism evidence="1 2">
    <name type="scientific">Meganyctiphanes norvegica</name>
    <name type="common">Northern krill</name>
    <name type="synonym">Thysanopoda norvegica</name>
    <dbReference type="NCBI Taxonomy" id="48144"/>
    <lineage>
        <taxon>Eukaryota</taxon>
        <taxon>Metazoa</taxon>
        <taxon>Ecdysozoa</taxon>
        <taxon>Arthropoda</taxon>
        <taxon>Crustacea</taxon>
        <taxon>Multicrustacea</taxon>
        <taxon>Malacostraca</taxon>
        <taxon>Eumalacostraca</taxon>
        <taxon>Eucarida</taxon>
        <taxon>Euphausiacea</taxon>
        <taxon>Euphausiidae</taxon>
        <taxon>Meganyctiphanes</taxon>
    </lineage>
</organism>
<dbReference type="Proteomes" id="UP001497623">
    <property type="component" value="Unassembled WGS sequence"/>
</dbReference>
<keyword evidence="2" id="KW-1185">Reference proteome</keyword>
<dbReference type="Gene3D" id="3.30.830.10">
    <property type="entry name" value="Metalloenzyme, LuxS/M16 peptidase-like"/>
    <property type="match status" value="2"/>
</dbReference>
<protein>
    <submittedName>
        <fullName evidence="1">Uncharacterized protein</fullName>
    </submittedName>
</protein>
<feature type="non-terminal residue" evidence="1">
    <location>
        <position position="1"/>
    </location>
</feature>
<dbReference type="SUPFAM" id="SSF63411">
    <property type="entry name" value="LuxS/MPP-like metallohydrolase"/>
    <property type="match status" value="2"/>
</dbReference>
<accession>A0AAV2RKE2</accession>
<gene>
    <name evidence="1" type="ORF">MNOR_LOCUS25260</name>
</gene>
<feature type="non-terminal residue" evidence="1">
    <location>
        <position position="500"/>
    </location>
</feature>
<evidence type="ECO:0000313" key="2">
    <source>
        <dbReference type="Proteomes" id="UP001497623"/>
    </source>
</evidence>
<name>A0AAV2RKE2_MEGNR</name>
<dbReference type="AlphaFoldDB" id="A0AAV2RKE2"/>
<dbReference type="GO" id="GO:0046872">
    <property type="term" value="F:metal ion binding"/>
    <property type="evidence" value="ECO:0007669"/>
    <property type="project" value="InterPro"/>
</dbReference>
<dbReference type="EMBL" id="CAXKWB010023924">
    <property type="protein sequence ID" value="CAL4125628.1"/>
    <property type="molecule type" value="Genomic_DNA"/>
</dbReference>
<dbReference type="InterPro" id="IPR011249">
    <property type="entry name" value="Metalloenz_LuxS/M16"/>
</dbReference>
<comment type="caution">
    <text evidence="1">The sequence shown here is derived from an EMBL/GenBank/DDBJ whole genome shotgun (WGS) entry which is preliminary data.</text>
</comment>
<dbReference type="PANTHER" id="PTHR43016:SF16">
    <property type="entry name" value="METALLOPROTEASE, PUTATIVE (AFU_ORTHOLOGUE AFUA_4G07610)-RELATED"/>
    <property type="match status" value="1"/>
</dbReference>
<proteinExistence type="predicted"/>
<evidence type="ECO:0000313" key="1">
    <source>
        <dbReference type="EMBL" id="CAL4125628.1"/>
    </source>
</evidence>